<dbReference type="InterPro" id="IPR012341">
    <property type="entry name" value="6hp_glycosidase-like_sf"/>
</dbReference>
<dbReference type="SUPFAM" id="SSF48208">
    <property type="entry name" value="Six-hairpin glycosidases"/>
    <property type="match status" value="1"/>
</dbReference>
<reference evidence="3 4" key="1">
    <citation type="journal article" date="2016" name="Nat. Commun.">
        <title>Thousands of microbial genomes shed light on interconnected biogeochemical processes in an aquifer system.</title>
        <authorList>
            <person name="Anantharaman K."/>
            <person name="Brown C.T."/>
            <person name="Hug L.A."/>
            <person name="Sharon I."/>
            <person name="Castelle C.J."/>
            <person name="Probst A.J."/>
            <person name="Thomas B.C."/>
            <person name="Singh A."/>
            <person name="Wilkins M.J."/>
            <person name="Karaoz U."/>
            <person name="Brodie E.L."/>
            <person name="Williams K.H."/>
            <person name="Hubbard S.S."/>
            <person name="Banfield J.F."/>
        </authorList>
    </citation>
    <scope>NUCLEOTIDE SEQUENCE [LARGE SCALE GENOMIC DNA]</scope>
</reference>
<evidence type="ECO:0000313" key="3">
    <source>
        <dbReference type="EMBL" id="OGW99146.1"/>
    </source>
</evidence>
<dbReference type="EMBL" id="MHFR01000013">
    <property type="protein sequence ID" value="OGW99146.1"/>
    <property type="molecule type" value="Genomic_DNA"/>
</dbReference>
<organism evidence="3 4">
    <name type="scientific">Candidatus Danuiimicrobium aquiferis</name>
    <dbReference type="NCBI Taxonomy" id="1801832"/>
    <lineage>
        <taxon>Bacteria</taxon>
        <taxon>Pseudomonadati</taxon>
        <taxon>Candidatus Omnitrophota</taxon>
        <taxon>Candidatus Danuiimicrobium</taxon>
    </lineage>
</organism>
<dbReference type="GO" id="GO:0004134">
    <property type="term" value="F:4-alpha-glucanotransferase activity"/>
    <property type="evidence" value="ECO:0007669"/>
    <property type="project" value="InterPro"/>
</dbReference>
<accession>A0A1G1L1Y8</accession>
<dbReference type="GO" id="GO:0004135">
    <property type="term" value="F:amylo-alpha-1,6-glucosidase activity"/>
    <property type="evidence" value="ECO:0007669"/>
    <property type="project" value="InterPro"/>
</dbReference>
<comment type="caution">
    <text evidence="3">The sequence shown here is derived from an EMBL/GenBank/DDBJ whole genome shotgun (WGS) entry which is preliminary data.</text>
</comment>
<feature type="domain" description="Glycogen debranching enzyme bacterial and archaeal type N-terminal" evidence="2">
    <location>
        <begin position="20"/>
        <end position="237"/>
    </location>
</feature>
<dbReference type="InterPro" id="IPR032790">
    <property type="entry name" value="GDE_C"/>
</dbReference>
<dbReference type="InterPro" id="IPR010401">
    <property type="entry name" value="AGL/Gdb1"/>
</dbReference>
<dbReference type="Gene3D" id="1.50.10.10">
    <property type="match status" value="1"/>
</dbReference>
<dbReference type="InterPro" id="IPR024742">
    <property type="entry name" value="Glycogen_debranch_N"/>
</dbReference>
<evidence type="ECO:0000259" key="1">
    <source>
        <dbReference type="Pfam" id="PF06202"/>
    </source>
</evidence>
<dbReference type="InterPro" id="IPR008928">
    <property type="entry name" value="6-hairpin_glycosidase_sf"/>
</dbReference>
<dbReference type="Pfam" id="PF12439">
    <property type="entry name" value="GDE_N"/>
    <property type="match status" value="1"/>
</dbReference>
<dbReference type="GO" id="GO:0005980">
    <property type="term" value="P:glycogen catabolic process"/>
    <property type="evidence" value="ECO:0007669"/>
    <property type="project" value="InterPro"/>
</dbReference>
<name>A0A1G1L1Y8_9BACT</name>
<proteinExistence type="predicted"/>
<sequence length="702" mass="80239">MKFISFDSSVCQNFEKTLHKEWLEINCFGSYASSTLCGANTRRQHGLFVPALSPPLKHRVLLHNLDERLMLADNAYSLSTHVYANTVFPEGYQYLEEFFMFPYPTWIFRIEDIVLAKSVIFLHEEQTVFIRYQIVSGDADWVRLELKPLTAFRPYPVHEVGSYLVYSKMDISHGTIAMGSSVDEAKLFLYHNAAIIDQTGTWYKKIHYPEDRQCGLEFEENLYAPCRLVYTFVRGGTVFLCASLNKKTSFDPAMLIAREEERRMQLLNQIPATDDCFRLLAYSAESLVMHNQSAIHEPGARKGKSAAHVLIPEQMVLTNYPNPEMKIRDLLIGFHGLFLTRGQLNPARQVLSYLASLVDDGLLPKRITDEFEPVEFNAVDLPLWFIHVCYEYFRYFNDRETVSKIIFPVLESIVKEFVKGTRFNIQMTRDGLISCRDEDSELTWMDFKLGDFVITPRPGMAVEIQALWYNALCEMAVMAEVFESADSQKKYVVLAKQAKKVFNQAFWFDIPKGNKHVQAGGYLLDTIFEKKKSNVLRPNQILALGLPFPILDENIANWKSVVDVVKQHLLTPVGLRTLAPFEEGYQRKHNGSEFQRAYSCFQGTVRPWLLVPYVIAAIRVEGNTKAIKEELASYFKPFCEQVMTRGLGFISESFDGEPPHEARGALAAASSLGACLELQEILKNHSCNPNRAYDLSLIQLKS</sequence>
<evidence type="ECO:0000259" key="2">
    <source>
        <dbReference type="Pfam" id="PF12439"/>
    </source>
</evidence>
<gene>
    <name evidence="3" type="ORF">A3G33_09955</name>
</gene>
<dbReference type="PANTHER" id="PTHR10569">
    <property type="entry name" value="GLYCOGEN DEBRANCHING ENZYME"/>
    <property type="match status" value="1"/>
</dbReference>
<dbReference type="PANTHER" id="PTHR10569:SF2">
    <property type="entry name" value="GLYCOGEN DEBRANCHING ENZYME"/>
    <property type="match status" value="1"/>
</dbReference>
<dbReference type="Pfam" id="PF06202">
    <property type="entry name" value="GDE_C"/>
    <property type="match status" value="1"/>
</dbReference>
<protein>
    <recommendedName>
        <fullName evidence="5">Glycogen debranching protein</fullName>
    </recommendedName>
</protein>
<evidence type="ECO:0000313" key="4">
    <source>
        <dbReference type="Proteomes" id="UP000178187"/>
    </source>
</evidence>
<evidence type="ECO:0008006" key="5">
    <source>
        <dbReference type="Google" id="ProtNLM"/>
    </source>
</evidence>
<dbReference type="Proteomes" id="UP000178187">
    <property type="component" value="Unassembled WGS sequence"/>
</dbReference>
<feature type="domain" description="Glycogen debranching enzyme C-terminal" evidence="1">
    <location>
        <begin position="328"/>
        <end position="676"/>
    </location>
</feature>
<dbReference type="AlphaFoldDB" id="A0A1G1L1Y8"/>